<proteinExistence type="predicted"/>
<dbReference type="InterPro" id="IPR010328">
    <property type="entry name" value="DUF928"/>
</dbReference>
<evidence type="ECO:0000313" key="3">
    <source>
        <dbReference type="Proteomes" id="UP000289437"/>
    </source>
</evidence>
<evidence type="ECO:0000313" key="2">
    <source>
        <dbReference type="EMBL" id="RXH56473.1"/>
    </source>
</evidence>
<feature type="chain" id="PRO_5020444751" description="DUF928 domain-containing protein" evidence="1">
    <location>
        <begin position="35"/>
        <end position="243"/>
    </location>
</feature>
<keyword evidence="1" id="KW-0732">Signal</keyword>
<feature type="signal peptide" evidence="1">
    <location>
        <begin position="1"/>
        <end position="34"/>
    </location>
</feature>
<protein>
    <recommendedName>
        <fullName evidence="4">DUF928 domain-containing protein</fullName>
    </recommendedName>
</protein>
<evidence type="ECO:0008006" key="4">
    <source>
        <dbReference type="Google" id="ProtNLM"/>
    </source>
</evidence>
<name>A0A4Q0SYX2_9BACT</name>
<comment type="caution">
    <text evidence="2">The sequence shown here is derived from an EMBL/GenBank/DDBJ whole genome shotgun (WGS) entry which is preliminary data.</text>
</comment>
<keyword evidence="3" id="KW-1185">Reference proteome</keyword>
<dbReference type="AlphaFoldDB" id="A0A4Q0SYX2"/>
<dbReference type="PROSITE" id="PS51257">
    <property type="entry name" value="PROKAR_LIPOPROTEIN"/>
    <property type="match status" value="1"/>
</dbReference>
<sequence length="243" mass="25760">MKGISVSILKVPSVCVLTFCLSFGLSSSSFTACAQAPGAQKPVRVRAKLDGFDIEPKSGKAPNQIGGASRGIGGLTLYAPKMGKAYTLTPTFMWSADDATAEYTFRLSVLSAGQGQMFETKVMGGTFMYPADAPALMPGATYVWQVTPANDMFGGPASANILIVGGAEREAVDAALHGKPGMTAADAKVYVDKRLWYDAVATYSSLIASDPSHGEYYKGRAELYDQFQQTQPLADADMSKAQH</sequence>
<evidence type="ECO:0000256" key="1">
    <source>
        <dbReference type="SAM" id="SignalP"/>
    </source>
</evidence>
<gene>
    <name evidence="2" type="ORF">GRAN_3330</name>
</gene>
<organism evidence="2 3">
    <name type="scientific">Granulicella sibirica</name>
    <dbReference type="NCBI Taxonomy" id="2479048"/>
    <lineage>
        <taxon>Bacteria</taxon>
        <taxon>Pseudomonadati</taxon>
        <taxon>Acidobacteriota</taxon>
        <taxon>Terriglobia</taxon>
        <taxon>Terriglobales</taxon>
        <taxon>Acidobacteriaceae</taxon>
        <taxon>Granulicella</taxon>
    </lineage>
</organism>
<dbReference type="Pfam" id="PF06051">
    <property type="entry name" value="DUF928"/>
    <property type="match status" value="1"/>
</dbReference>
<dbReference type="EMBL" id="RDSM01000002">
    <property type="protein sequence ID" value="RXH56473.1"/>
    <property type="molecule type" value="Genomic_DNA"/>
</dbReference>
<accession>A0A4Q0SYX2</accession>
<reference evidence="3" key="2">
    <citation type="submission" date="2019-02" db="EMBL/GenBank/DDBJ databases">
        <title>Granulicella sibirica sp. nov., a psychrotolerant acidobacterium isolated from an organic soil layer in forested tundra, West Siberia.</title>
        <authorList>
            <person name="Oshkin I.Y."/>
            <person name="Kulichevskaya I.S."/>
            <person name="Rijpstra W.I.C."/>
            <person name="Sinninghe Damste J.S."/>
            <person name="Rakitin A.L."/>
            <person name="Ravin N.V."/>
            <person name="Dedysh S.N."/>
        </authorList>
    </citation>
    <scope>NUCLEOTIDE SEQUENCE [LARGE SCALE GENOMIC DNA]</scope>
    <source>
        <strain evidence="3">AF10</strain>
    </source>
</reference>
<reference evidence="2 3" key="1">
    <citation type="submission" date="2018-11" db="EMBL/GenBank/DDBJ databases">
        <authorList>
            <person name="Mardanov A.V."/>
            <person name="Ravin N.V."/>
            <person name="Dedysh S.N."/>
        </authorList>
    </citation>
    <scope>NUCLEOTIDE SEQUENCE [LARGE SCALE GENOMIC DNA]</scope>
    <source>
        <strain evidence="2 3">AF10</strain>
    </source>
</reference>
<dbReference type="Proteomes" id="UP000289437">
    <property type="component" value="Unassembled WGS sequence"/>
</dbReference>